<dbReference type="Proteomes" id="UP000054826">
    <property type="component" value="Unassembled WGS sequence"/>
</dbReference>
<reference evidence="1 2" key="1">
    <citation type="submission" date="2015-01" db="EMBL/GenBank/DDBJ databases">
        <title>Evolution of Trichinella species and genotypes.</title>
        <authorList>
            <person name="Korhonen P.K."/>
            <person name="Edoardo P."/>
            <person name="Giuseppe L.R."/>
            <person name="Gasser R.B."/>
        </authorList>
    </citation>
    <scope>NUCLEOTIDE SEQUENCE [LARGE SCALE GENOMIC DNA]</scope>
    <source>
        <strain evidence="1">ISS176</strain>
    </source>
</reference>
<proteinExistence type="predicted"/>
<sequence>MICSRFSKSSSYTSLFPLNLFKDGNVSGFFAFIRRNYLQAIFEIIRIHITFPTQSL</sequence>
<gene>
    <name evidence="1" type="ORF">T4C_13416</name>
</gene>
<name>A0A0V1GFK1_TRIPS</name>
<protein>
    <submittedName>
        <fullName evidence="1">Uncharacterized protein</fullName>
    </submittedName>
</protein>
<evidence type="ECO:0000313" key="1">
    <source>
        <dbReference type="EMBL" id="KRY96949.1"/>
    </source>
</evidence>
<dbReference type="AlphaFoldDB" id="A0A0V1GFK1"/>
<evidence type="ECO:0000313" key="2">
    <source>
        <dbReference type="Proteomes" id="UP000054826"/>
    </source>
</evidence>
<dbReference type="EMBL" id="JYDV01003016">
    <property type="protein sequence ID" value="KRY96949.1"/>
    <property type="molecule type" value="Genomic_DNA"/>
</dbReference>
<comment type="caution">
    <text evidence="1">The sequence shown here is derived from an EMBL/GenBank/DDBJ whole genome shotgun (WGS) entry which is preliminary data.</text>
</comment>
<organism evidence="1 2">
    <name type="scientific">Trichinella pseudospiralis</name>
    <name type="common">Parasitic roundworm</name>
    <dbReference type="NCBI Taxonomy" id="6337"/>
    <lineage>
        <taxon>Eukaryota</taxon>
        <taxon>Metazoa</taxon>
        <taxon>Ecdysozoa</taxon>
        <taxon>Nematoda</taxon>
        <taxon>Enoplea</taxon>
        <taxon>Dorylaimia</taxon>
        <taxon>Trichinellida</taxon>
        <taxon>Trichinellidae</taxon>
        <taxon>Trichinella</taxon>
    </lineage>
</organism>
<accession>A0A0V1GFK1</accession>